<gene>
    <name evidence="6" type="ORF">EDD78_103100</name>
</gene>
<comment type="caution">
    <text evidence="6">The sequence shown here is derived from an EMBL/GenBank/DDBJ whole genome shotgun (WGS) entry which is preliminary data.</text>
</comment>
<keyword evidence="1 4" id="KW-0489">Methyltransferase</keyword>
<accession>A0A9X8Y8J2</accession>
<dbReference type="Pfam" id="PF05958">
    <property type="entry name" value="tRNA_U5-meth_tr"/>
    <property type="match status" value="1"/>
</dbReference>
<reference evidence="6 7" key="1">
    <citation type="submission" date="2019-03" db="EMBL/GenBank/DDBJ databases">
        <title>Genomic Encyclopedia of Type Strains, Phase IV (KMG-IV): sequencing the most valuable type-strain genomes for metagenomic binning, comparative biology and taxonomic classification.</title>
        <authorList>
            <person name="Goeker M."/>
        </authorList>
    </citation>
    <scope>NUCLEOTIDE SEQUENCE [LARGE SCALE GENOMIC DNA]</scope>
    <source>
        <strain evidence="6 7">DSM 100433</strain>
    </source>
</reference>
<feature type="binding site" evidence="4">
    <location>
        <position position="332"/>
    </location>
    <ligand>
        <name>S-adenosyl-L-methionine</name>
        <dbReference type="ChEBI" id="CHEBI:59789"/>
    </ligand>
</feature>
<dbReference type="FunFam" id="2.40.50.1070:FF:000003">
    <property type="entry name" value="23S rRNA (Uracil-5-)-methyltransferase RumA"/>
    <property type="match status" value="1"/>
</dbReference>
<feature type="binding site" evidence="4">
    <location>
        <position position="311"/>
    </location>
    <ligand>
        <name>S-adenosyl-L-methionine</name>
        <dbReference type="ChEBI" id="CHEBI:59789"/>
    </ligand>
</feature>
<dbReference type="SUPFAM" id="SSF53335">
    <property type="entry name" value="S-adenosyl-L-methionine-dependent methyltransferases"/>
    <property type="match status" value="1"/>
</dbReference>
<evidence type="ECO:0000256" key="1">
    <source>
        <dbReference type="ARBA" id="ARBA00022603"/>
    </source>
</evidence>
<dbReference type="FunFam" id="3.40.50.150:FF:000009">
    <property type="entry name" value="23S rRNA (Uracil(1939)-C(5))-methyltransferase RlmD"/>
    <property type="match status" value="1"/>
</dbReference>
<dbReference type="NCBIfam" id="TIGR00479">
    <property type="entry name" value="rumA"/>
    <property type="match status" value="1"/>
</dbReference>
<dbReference type="InterPro" id="IPR012340">
    <property type="entry name" value="NA-bd_OB-fold"/>
</dbReference>
<dbReference type="PROSITE" id="PS51687">
    <property type="entry name" value="SAM_MT_RNA_M5U"/>
    <property type="match status" value="1"/>
</dbReference>
<comment type="similarity">
    <text evidence="4">Belongs to the class I-like SAM-binding methyltransferase superfamily. RNA M5U methyltransferase family.</text>
</comment>
<dbReference type="PANTHER" id="PTHR11061:SF30">
    <property type="entry name" value="TRNA (URACIL(54)-C(5))-METHYLTRANSFERASE"/>
    <property type="match status" value="1"/>
</dbReference>
<dbReference type="GO" id="GO:0070041">
    <property type="term" value="F:rRNA (uridine-C5-)-methyltransferase activity"/>
    <property type="evidence" value="ECO:0007669"/>
    <property type="project" value="TreeGrafter"/>
</dbReference>
<name>A0A9X8Y8J2_9FIRM</name>
<evidence type="ECO:0000256" key="2">
    <source>
        <dbReference type="ARBA" id="ARBA00022679"/>
    </source>
</evidence>
<dbReference type="GO" id="GO:0070475">
    <property type="term" value="P:rRNA base methylation"/>
    <property type="evidence" value="ECO:0007669"/>
    <property type="project" value="TreeGrafter"/>
</dbReference>
<feature type="binding site" evidence="4">
    <location>
        <position position="282"/>
    </location>
    <ligand>
        <name>S-adenosyl-L-methionine</name>
        <dbReference type="ChEBI" id="CHEBI:59789"/>
    </ligand>
</feature>
<dbReference type="AlphaFoldDB" id="A0A9X8Y8J2"/>
<evidence type="ECO:0000259" key="5">
    <source>
        <dbReference type="PROSITE" id="PS50926"/>
    </source>
</evidence>
<dbReference type="CDD" id="cd02440">
    <property type="entry name" value="AdoMet_MTases"/>
    <property type="match status" value="1"/>
</dbReference>
<sequence>MLQKNSVIELAVTALTSEGNGVGRYEGMAVFVPDTAIGDRIECKIVKVHPRFCYGRLERLLVPSKDRIEPDCPVGRRCGGCALRHLSYGAEKEAKWQQVQDAFDRIGGFSLECQPLVSTGMVDGYRNKALYPVRERDGQVIIGFFARRSHEVVENLACRLQPPEFERIAGVVRDFLQEERIPCYDEGSCKGLVRQLYLRKAFATGEIMVCLVLNGETLPQSGRLLERLRDMRLPIRSVCLNVNRRSTNVVLGERTKILWGRPVITDLLCGVRVNLSAQSFYQVNHDAAELLYQKARQCAALTGNEVLLDLYCGTGTIGLTMARQVRQLIGVEIVPAAIEDAKVNARENGIENARFLCDDASGAAQKLEKEGIRPDVVVVDPPRKGCDEQVLAAISRMGPRRVVMISCNPATAARDCARLRELGYALQEITPFDLFPRTTHVECVALLTK</sequence>
<keyword evidence="3 4" id="KW-0949">S-adenosyl-L-methionine</keyword>
<dbReference type="EMBL" id="SLUK01000003">
    <property type="protein sequence ID" value="TCL44063.1"/>
    <property type="molecule type" value="Genomic_DNA"/>
</dbReference>
<dbReference type="InterPro" id="IPR029063">
    <property type="entry name" value="SAM-dependent_MTases_sf"/>
</dbReference>
<proteinExistence type="inferred from homology"/>
<dbReference type="RefSeq" id="WP_132084189.1">
    <property type="nucleotide sequence ID" value="NZ_SLUK01000003.1"/>
</dbReference>
<feature type="domain" description="TRAM" evidence="5">
    <location>
        <begin position="1"/>
        <end position="59"/>
    </location>
</feature>
<feature type="binding site" evidence="4">
    <location>
        <position position="380"/>
    </location>
    <ligand>
        <name>S-adenosyl-L-methionine</name>
        <dbReference type="ChEBI" id="CHEBI:59789"/>
    </ligand>
</feature>
<keyword evidence="7" id="KW-1185">Reference proteome</keyword>
<dbReference type="PANTHER" id="PTHR11061">
    <property type="entry name" value="RNA M5U METHYLTRANSFERASE"/>
    <property type="match status" value="1"/>
</dbReference>
<evidence type="ECO:0000313" key="6">
    <source>
        <dbReference type="EMBL" id="TCL44063.1"/>
    </source>
</evidence>
<dbReference type="Gene3D" id="2.40.50.140">
    <property type="entry name" value="Nucleic acid-binding proteins"/>
    <property type="match status" value="1"/>
</dbReference>
<organism evidence="6 7">
    <name type="scientific">Harryflintia acetispora</name>
    <dbReference type="NCBI Taxonomy" id="1849041"/>
    <lineage>
        <taxon>Bacteria</taxon>
        <taxon>Bacillati</taxon>
        <taxon>Bacillota</taxon>
        <taxon>Clostridia</taxon>
        <taxon>Eubacteriales</taxon>
        <taxon>Oscillospiraceae</taxon>
        <taxon>Harryflintia</taxon>
    </lineage>
</organism>
<keyword evidence="2 4" id="KW-0808">Transferase</keyword>
<protein>
    <submittedName>
        <fullName evidence="6">23S rRNA (Uracil1939-C5)-methyltransferase</fullName>
    </submittedName>
</protein>
<evidence type="ECO:0000256" key="3">
    <source>
        <dbReference type="ARBA" id="ARBA00022691"/>
    </source>
</evidence>
<dbReference type="SUPFAM" id="SSF50249">
    <property type="entry name" value="Nucleic acid-binding proteins"/>
    <property type="match status" value="1"/>
</dbReference>
<evidence type="ECO:0000313" key="7">
    <source>
        <dbReference type="Proteomes" id="UP000294682"/>
    </source>
</evidence>
<dbReference type="Gene3D" id="3.40.50.150">
    <property type="entry name" value="Vaccinia Virus protein VP39"/>
    <property type="match status" value="1"/>
</dbReference>
<evidence type="ECO:0000256" key="4">
    <source>
        <dbReference type="PROSITE-ProRule" id="PRU01024"/>
    </source>
</evidence>
<dbReference type="Pfam" id="PF01938">
    <property type="entry name" value="TRAM"/>
    <property type="match status" value="1"/>
</dbReference>
<dbReference type="PROSITE" id="PS50926">
    <property type="entry name" value="TRAM"/>
    <property type="match status" value="1"/>
</dbReference>
<dbReference type="InterPro" id="IPR002792">
    <property type="entry name" value="TRAM_dom"/>
</dbReference>
<dbReference type="Proteomes" id="UP000294682">
    <property type="component" value="Unassembled WGS sequence"/>
</dbReference>
<dbReference type="InterPro" id="IPR010280">
    <property type="entry name" value="U5_MeTrfase_fam"/>
</dbReference>
<dbReference type="Gene3D" id="2.40.50.1070">
    <property type="match status" value="1"/>
</dbReference>
<feature type="active site" description="Nucleophile" evidence="4">
    <location>
        <position position="407"/>
    </location>
</feature>